<dbReference type="AlphaFoldDB" id="A0A1A9WNK9"/>
<keyword evidence="1" id="KW-1133">Transmembrane helix</keyword>
<evidence type="ECO:0000256" key="1">
    <source>
        <dbReference type="SAM" id="Phobius"/>
    </source>
</evidence>
<evidence type="ECO:0000313" key="2">
    <source>
        <dbReference type="EnsemblMetazoa" id="GBRI026234-PA"/>
    </source>
</evidence>
<dbReference type="EnsemblMetazoa" id="GBRI026234-RA">
    <property type="protein sequence ID" value="GBRI026234-PA"/>
    <property type="gene ID" value="GBRI026234"/>
</dbReference>
<keyword evidence="1" id="KW-0812">Transmembrane</keyword>
<reference evidence="3" key="1">
    <citation type="submission" date="2014-03" db="EMBL/GenBank/DDBJ databases">
        <authorList>
            <person name="Aksoy S."/>
            <person name="Warren W."/>
            <person name="Wilson R.K."/>
        </authorList>
    </citation>
    <scope>NUCLEOTIDE SEQUENCE [LARGE SCALE GENOMIC DNA]</scope>
    <source>
        <strain evidence="3">IAEA</strain>
    </source>
</reference>
<protein>
    <submittedName>
        <fullName evidence="2">Uncharacterized protein</fullName>
    </submittedName>
</protein>
<sequence>MEIKRPPQIRLSNHNNTNNNWTLMQTRPCCFIRCRYCVNSSNTVNDGLATLAYVVNGYTAVMCGVVIIGFCITFLDGHITTLRLRLRLSTVKRNHKILNIVVVVHPHKVFQDNGEHSSEGTTDI</sequence>
<keyword evidence="3" id="KW-1185">Reference proteome</keyword>
<keyword evidence="1" id="KW-0472">Membrane</keyword>
<reference evidence="2" key="2">
    <citation type="submission" date="2020-05" db="UniProtKB">
        <authorList>
            <consortium name="EnsemblMetazoa"/>
        </authorList>
    </citation>
    <scope>IDENTIFICATION</scope>
    <source>
        <strain evidence="2">IAEA</strain>
    </source>
</reference>
<proteinExistence type="predicted"/>
<evidence type="ECO:0000313" key="3">
    <source>
        <dbReference type="Proteomes" id="UP000091820"/>
    </source>
</evidence>
<dbReference type="VEuPathDB" id="VectorBase:GBRI026234"/>
<name>A0A1A9WNK9_9MUSC</name>
<feature type="transmembrane region" description="Helical" evidence="1">
    <location>
        <begin position="51"/>
        <end position="75"/>
    </location>
</feature>
<organism evidence="2 3">
    <name type="scientific">Glossina brevipalpis</name>
    <dbReference type="NCBI Taxonomy" id="37001"/>
    <lineage>
        <taxon>Eukaryota</taxon>
        <taxon>Metazoa</taxon>
        <taxon>Ecdysozoa</taxon>
        <taxon>Arthropoda</taxon>
        <taxon>Hexapoda</taxon>
        <taxon>Insecta</taxon>
        <taxon>Pterygota</taxon>
        <taxon>Neoptera</taxon>
        <taxon>Endopterygota</taxon>
        <taxon>Diptera</taxon>
        <taxon>Brachycera</taxon>
        <taxon>Muscomorpha</taxon>
        <taxon>Hippoboscoidea</taxon>
        <taxon>Glossinidae</taxon>
        <taxon>Glossina</taxon>
    </lineage>
</organism>
<accession>A0A1A9WNK9</accession>
<dbReference type="Proteomes" id="UP000091820">
    <property type="component" value="Unassembled WGS sequence"/>
</dbReference>